<evidence type="ECO:0000256" key="5">
    <source>
        <dbReference type="ARBA" id="ARBA00022989"/>
    </source>
</evidence>
<keyword evidence="3" id="KW-0808">Transferase</keyword>
<feature type="transmembrane region" description="Helical" evidence="8">
    <location>
        <begin position="322"/>
        <end position="342"/>
    </location>
</feature>
<evidence type="ECO:0000256" key="1">
    <source>
        <dbReference type="ARBA" id="ARBA00004651"/>
    </source>
</evidence>
<evidence type="ECO:0000313" key="10">
    <source>
        <dbReference type="EMBL" id="NEN51465.1"/>
    </source>
</evidence>
<dbReference type="Proteomes" id="UP000468828">
    <property type="component" value="Unassembled WGS sequence"/>
</dbReference>
<comment type="subcellular location">
    <subcellularLocation>
        <location evidence="1">Cell membrane</location>
        <topology evidence="1">Multi-pass membrane protein</topology>
    </subcellularLocation>
</comment>
<evidence type="ECO:0000256" key="3">
    <source>
        <dbReference type="ARBA" id="ARBA00022679"/>
    </source>
</evidence>
<dbReference type="AlphaFoldDB" id="A0A6P0ETW6"/>
<protein>
    <submittedName>
        <fullName evidence="9">DUF2029 domain-containing protein</fullName>
    </submittedName>
</protein>
<feature type="transmembrane region" description="Helical" evidence="8">
    <location>
        <begin position="21"/>
        <end position="41"/>
    </location>
</feature>
<feature type="transmembrane region" description="Helical" evidence="8">
    <location>
        <begin position="153"/>
        <end position="173"/>
    </location>
</feature>
<reference evidence="10 12" key="2">
    <citation type="submission" date="2020-02" db="EMBL/GenBank/DDBJ databases">
        <title>The WGS of Modestobacter muralis DSM 100205.</title>
        <authorList>
            <person name="Jiang Z."/>
        </authorList>
    </citation>
    <scope>NUCLEOTIDE SEQUENCE [LARGE SCALE GENOMIC DNA]</scope>
    <source>
        <strain evidence="10 12">DSM 100205</strain>
    </source>
</reference>
<evidence type="ECO:0000256" key="6">
    <source>
        <dbReference type="ARBA" id="ARBA00023136"/>
    </source>
</evidence>
<evidence type="ECO:0000313" key="9">
    <source>
        <dbReference type="EMBL" id="NEK94577.1"/>
    </source>
</evidence>
<keyword evidence="2" id="KW-1003">Cell membrane</keyword>
<proteinExistence type="inferred from homology"/>
<dbReference type="EMBL" id="JAAGWB010000029">
    <property type="protein sequence ID" value="NEN51465.1"/>
    <property type="molecule type" value="Genomic_DNA"/>
</dbReference>
<feature type="transmembrane region" description="Helical" evidence="8">
    <location>
        <begin position="354"/>
        <end position="377"/>
    </location>
</feature>
<evidence type="ECO:0000313" key="11">
    <source>
        <dbReference type="Proteomes" id="UP000468828"/>
    </source>
</evidence>
<keyword evidence="5 8" id="KW-1133">Transmembrane helix</keyword>
<name>A0A6P0ETW6_9ACTN</name>
<evidence type="ECO:0000256" key="7">
    <source>
        <dbReference type="ARBA" id="ARBA00024033"/>
    </source>
</evidence>
<gene>
    <name evidence="10" type="ORF">G3R41_11060</name>
    <name evidence="9" type="ORF">GCU67_10405</name>
</gene>
<keyword evidence="11" id="KW-1185">Reference proteome</keyword>
<evidence type="ECO:0000256" key="8">
    <source>
        <dbReference type="SAM" id="Phobius"/>
    </source>
</evidence>
<feature type="transmembrane region" description="Helical" evidence="8">
    <location>
        <begin position="298"/>
        <end position="316"/>
    </location>
</feature>
<dbReference type="RefSeq" id="WP_163611156.1">
    <property type="nucleotide sequence ID" value="NZ_JAAGWB010000029.1"/>
</dbReference>
<dbReference type="Proteomes" id="UP000471152">
    <property type="component" value="Unassembled WGS sequence"/>
</dbReference>
<reference evidence="9 11" key="1">
    <citation type="submission" date="2020-01" db="EMBL/GenBank/DDBJ databases">
        <title>the WGS Modestobacter muralis CPCC 204518.</title>
        <authorList>
            <person name="Jiang Z."/>
        </authorList>
    </citation>
    <scope>NUCLEOTIDE SEQUENCE [LARGE SCALE GENOMIC DNA]</scope>
    <source>
        <strain evidence="9 11">DSM 100205</strain>
    </source>
</reference>
<feature type="transmembrane region" description="Helical" evidence="8">
    <location>
        <begin position="103"/>
        <end position="124"/>
    </location>
</feature>
<dbReference type="GO" id="GO:0005886">
    <property type="term" value="C:plasma membrane"/>
    <property type="evidence" value="ECO:0007669"/>
    <property type="project" value="UniProtKB-SubCell"/>
</dbReference>
<dbReference type="InterPro" id="IPR018584">
    <property type="entry name" value="GT87"/>
</dbReference>
<sequence>MRGGGQARELLGVPARPRDTVARLALAAAVGLAVWVVSHHVPYPSYKDWFDLRVYQGAVGWWLDGQPLYAFDLDRTGYGFTYPPFAALLMTPLAALTYAQAAAVYTTVNVTLVALLTAAFVVPLARRRGWTPWLAVALAVPVVLLMEPVRETIGFGQVNLLLGGLVAADVLALRRGWRWAGVGTGLAIAVKLTPAVFVLYLVLTRQWRAAGVATGTAVLTALLAFVVSPQTSVQFWGTTLWETGRVGELDQISNQSLMGTVARLAHPGEPDRVLWAVLVLAAVVVGMQRAVRAHRAGDLLTGVTLVGLVSCLASPVSWTHHLYWLVPAVAVLVDVAAGAPVAGRALGGRPRVAARLAGVGAVLVTTSLGIGTLWFYGDPGRNQPHQTGLLGALGEETYVLFMVVLLLVLPVRAAVRTPAAAPAPDDVLAVR</sequence>
<feature type="transmembrane region" description="Helical" evidence="8">
    <location>
        <begin position="179"/>
        <end position="202"/>
    </location>
</feature>
<accession>A0A6P0ETW6</accession>
<feature type="transmembrane region" description="Helical" evidence="8">
    <location>
        <begin position="130"/>
        <end position="146"/>
    </location>
</feature>
<feature type="transmembrane region" description="Helical" evidence="8">
    <location>
        <begin position="397"/>
        <end position="415"/>
    </location>
</feature>
<keyword evidence="6 8" id="KW-0472">Membrane</keyword>
<feature type="transmembrane region" description="Helical" evidence="8">
    <location>
        <begin position="273"/>
        <end position="291"/>
    </location>
</feature>
<feature type="transmembrane region" description="Helical" evidence="8">
    <location>
        <begin position="77"/>
        <end position="96"/>
    </location>
</feature>
<evidence type="ECO:0000313" key="12">
    <source>
        <dbReference type="Proteomes" id="UP000471152"/>
    </source>
</evidence>
<organism evidence="9 11">
    <name type="scientific">Modestobacter muralis</name>
    <dbReference type="NCBI Taxonomy" id="1608614"/>
    <lineage>
        <taxon>Bacteria</taxon>
        <taxon>Bacillati</taxon>
        <taxon>Actinomycetota</taxon>
        <taxon>Actinomycetes</taxon>
        <taxon>Geodermatophilales</taxon>
        <taxon>Geodermatophilaceae</taxon>
        <taxon>Modestobacter</taxon>
    </lineage>
</organism>
<dbReference type="GO" id="GO:0016758">
    <property type="term" value="F:hexosyltransferase activity"/>
    <property type="evidence" value="ECO:0007669"/>
    <property type="project" value="InterPro"/>
</dbReference>
<comment type="similarity">
    <text evidence="7">Belongs to the glycosyltransferase 87 family.</text>
</comment>
<evidence type="ECO:0000256" key="2">
    <source>
        <dbReference type="ARBA" id="ARBA00022475"/>
    </source>
</evidence>
<evidence type="ECO:0000256" key="4">
    <source>
        <dbReference type="ARBA" id="ARBA00022692"/>
    </source>
</evidence>
<dbReference type="EMBL" id="JAAGWH010000027">
    <property type="protein sequence ID" value="NEK94577.1"/>
    <property type="molecule type" value="Genomic_DNA"/>
</dbReference>
<feature type="transmembrane region" description="Helical" evidence="8">
    <location>
        <begin position="209"/>
        <end position="227"/>
    </location>
</feature>
<keyword evidence="4 8" id="KW-0812">Transmembrane</keyword>
<comment type="caution">
    <text evidence="9">The sequence shown here is derived from an EMBL/GenBank/DDBJ whole genome shotgun (WGS) entry which is preliminary data.</text>
</comment>
<dbReference type="Pfam" id="PF09594">
    <property type="entry name" value="GT87"/>
    <property type="match status" value="1"/>
</dbReference>